<dbReference type="Proteomes" id="UP000095287">
    <property type="component" value="Unplaced"/>
</dbReference>
<keyword evidence="1" id="KW-1185">Reference proteome</keyword>
<evidence type="ECO:0000313" key="2">
    <source>
        <dbReference type="WBParaSite" id="L893_g33339.t1"/>
    </source>
</evidence>
<dbReference type="WBParaSite" id="L893_g33339.t1">
    <property type="protein sequence ID" value="L893_g33339.t1"/>
    <property type="gene ID" value="L893_g33339"/>
</dbReference>
<organism evidence="1 2">
    <name type="scientific">Steinernema glaseri</name>
    <dbReference type="NCBI Taxonomy" id="37863"/>
    <lineage>
        <taxon>Eukaryota</taxon>
        <taxon>Metazoa</taxon>
        <taxon>Ecdysozoa</taxon>
        <taxon>Nematoda</taxon>
        <taxon>Chromadorea</taxon>
        <taxon>Rhabditida</taxon>
        <taxon>Tylenchina</taxon>
        <taxon>Panagrolaimomorpha</taxon>
        <taxon>Strongyloidoidea</taxon>
        <taxon>Steinernematidae</taxon>
        <taxon>Steinernema</taxon>
    </lineage>
</organism>
<name>A0A1I8A5Y2_9BILA</name>
<sequence>MAIRPDKLVRSDTHFCGYGQWGLEGSRVKDVCTTTAHKTLPFSIESGVRDAKRLADLKANYKDKLLDFFTDQARYSAAVLPTNNAQS</sequence>
<evidence type="ECO:0000313" key="1">
    <source>
        <dbReference type="Proteomes" id="UP000095287"/>
    </source>
</evidence>
<dbReference type="AlphaFoldDB" id="A0A1I8A5Y2"/>
<accession>A0A1I8A5Y2</accession>
<protein>
    <submittedName>
        <fullName evidence="2">Gluconate 2-dehydrogenase (acceptor)</fullName>
    </submittedName>
</protein>
<proteinExistence type="predicted"/>
<reference evidence="2" key="1">
    <citation type="submission" date="2016-11" db="UniProtKB">
        <authorList>
            <consortium name="WormBaseParasite"/>
        </authorList>
    </citation>
    <scope>IDENTIFICATION</scope>
</reference>